<dbReference type="OrthoDB" id="4273937at2"/>
<sequence>MWKRMRTTGIAAGLMAGVAIAGMLAGTTTLAQAADRDELDSFPIGGFRAPIKVIDVAGWSKEDRGRVHLWAIRTTGDVSNQRWIPQHGGTVNGHDLFRFINEGSGKCLDKSEDSPNGNGNVVYQHTCHTGPNQLWERIPFNNSPHTQLKNLAGGRCLDVEGPTWQDGATIHVWDCYSTNGEPARSQRWNITEGGFSKG</sequence>
<gene>
    <name evidence="3" type="ORF">E1298_24995</name>
</gene>
<accession>A0A4R5BAZ3</accession>
<dbReference type="SMART" id="SM00458">
    <property type="entry name" value="RICIN"/>
    <property type="match status" value="1"/>
</dbReference>
<name>A0A4R5BAZ3_9ACTN</name>
<evidence type="ECO:0000313" key="3">
    <source>
        <dbReference type="EMBL" id="TDD80914.1"/>
    </source>
</evidence>
<keyword evidence="4" id="KW-1185">Reference proteome</keyword>
<feature type="domain" description="Ricin B lectin" evidence="2">
    <location>
        <begin position="41"/>
        <end position="191"/>
    </location>
</feature>
<dbReference type="EMBL" id="SMKU01000145">
    <property type="protein sequence ID" value="TDD80914.1"/>
    <property type="molecule type" value="Genomic_DNA"/>
</dbReference>
<dbReference type="RefSeq" id="WP_131897319.1">
    <property type="nucleotide sequence ID" value="NZ_SMKU01000145.1"/>
</dbReference>
<feature type="chain" id="PRO_5020552979" description="Ricin B lectin domain-containing protein" evidence="1">
    <location>
        <begin position="34"/>
        <end position="198"/>
    </location>
</feature>
<comment type="caution">
    <text evidence="3">The sequence shown here is derived from an EMBL/GenBank/DDBJ whole genome shotgun (WGS) entry which is preliminary data.</text>
</comment>
<protein>
    <recommendedName>
        <fullName evidence="2">Ricin B lectin domain-containing protein</fullName>
    </recommendedName>
</protein>
<proteinExistence type="predicted"/>
<organism evidence="3 4">
    <name type="scientific">Actinomadura rubrisoli</name>
    <dbReference type="NCBI Taxonomy" id="2530368"/>
    <lineage>
        <taxon>Bacteria</taxon>
        <taxon>Bacillati</taxon>
        <taxon>Actinomycetota</taxon>
        <taxon>Actinomycetes</taxon>
        <taxon>Streptosporangiales</taxon>
        <taxon>Thermomonosporaceae</taxon>
        <taxon>Actinomadura</taxon>
    </lineage>
</organism>
<dbReference type="Pfam" id="PF14200">
    <property type="entry name" value="RicinB_lectin_2"/>
    <property type="match status" value="1"/>
</dbReference>
<feature type="signal peptide" evidence="1">
    <location>
        <begin position="1"/>
        <end position="33"/>
    </location>
</feature>
<dbReference type="Proteomes" id="UP000294513">
    <property type="component" value="Unassembled WGS sequence"/>
</dbReference>
<evidence type="ECO:0000259" key="2">
    <source>
        <dbReference type="SMART" id="SM00458"/>
    </source>
</evidence>
<keyword evidence="1" id="KW-0732">Signal</keyword>
<dbReference type="InterPro" id="IPR000772">
    <property type="entry name" value="Ricin_B_lectin"/>
</dbReference>
<dbReference type="PROSITE" id="PS50231">
    <property type="entry name" value="RICIN_B_LECTIN"/>
    <property type="match status" value="1"/>
</dbReference>
<evidence type="ECO:0000313" key="4">
    <source>
        <dbReference type="Proteomes" id="UP000294513"/>
    </source>
</evidence>
<dbReference type="InterPro" id="IPR035992">
    <property type="entry name" value="Ricin_B-like_lectins"/>
</dbReference>
<dbReference type="AlphaFoldDB" id="A0A4R5BAZ3"/>
<dbReference type="Gene3D" id="2.80.10.50">
    <property type="match status" value="2"/>
</dbReference>
<evidence type="ECO:0000256" key="1">
    <source>
        <dbReference type="SAM" id="SignalP"/>
    </source>
</evidence>
<dbReference type="SUPFAM" id="SSF50370">
    <property type="entry name" value="Ricin B-like lectins"/>
    <property type="match status" value="1"/>
</dbReference>
<dbReference type="CDD" id="cd00161">
    <property type="entry name" value="beta-trefoil_Ricin-like"/>
    <property type="match status" value="1"/>
</dbReference>
<reference evidence="3 4" key="1">
    <citation type="submission" date="2019-03" db="EMBL/GenBank/DDBJ databases">
        <title>Draft genome sequences of novel Actinobacteria.</title>
        <authorList>
            <person name="Sahin N."/>
            <person name="Ay H."/>
            <person name="Saygin H."/>
        </authorList>
    </citation>
    <scope>NUCLEOTIDE SEQUENCE [LARGE SCALE GENOMIC DNA]</scope>
    <source>
        <strain evidence="3 4">H3C3</strain>
    </source>
</reference>